<sequence>MSLHLFKREEQIKRTSYLSNGVVYRFLPRTFRLGKCRPVIVAKPVRNNGVSSNGAVDGKWKMVLRTRTLSYRACASNCVVANRGVRRRMGGSGGCFSTLLNPSSGSDGFFSTSSEVSSNFSSFLCSRC</sequence>
<proteinExistence type="predicted"/>
<comment type="caution">
    <text evidence="1">The sequence shown here is derived from an EMBL/GenBank/DDBJ whole genome shotgun (WGS) entry which is preliminary data.</text>
</comment>
<organism evidence="1 2">
    <name type="scientific">Prunus dulcis</name>
    <name type="common">Almond</name>
    <name type="synonym">Amygdalus dulcis</name>
    <dbReference type="NCBI Taxonomy" id="3755"/>
    <lineage>
        <taxon>Eukaryota</taxon>
        <taxon>Viridiplantae</taxon>
        <taxon>Streptophyta</taxon>
        <taxon>Embryophyta</taxon>
        <taxon>Tracheophyta</taxon>
        <taxon>Spermatophyta</taxon>
        <taxon>Magnoliopsida</taxon>
        <taxon>eudicotyledons</taxon>
        <taxon>Gunneridae</taxon>
        <taxon>Pentapetalae</taxon>
        <taxon>rosids</taxon>
        <taxon>fabids</taxon>
        <taxon>Rosales</taxon>
        <taxon>Rosaceae</taxon>
        <taxon>Amygdaloideae</taxon>
        <taxon>Amygdaleae</taxon>
        <taxon>Prunus</taxon>
    </lineage>
</organism>
<dbReference type="EMBL" id="JAJFAZ020000001">
    <property type="protein sequence ID" value="KAI5354102.1"/>
    <property type="molecule type" value="Genomic_DNA"/>
</dbReference>
<protein>
    <submittedName>
        <fullName evidence="1">Uncharacterized protein</fullName>
    </submittedName>
</protein>
<accession>A0AAD4ZU00</accession>
<gene>
    <name evidence="1" type="ORF">L3X38_006997</name>
</gene>
<dbReference type="AlphaFoldDB" id="A0AAD4ZU00"/>
<keyword evidence="2" id="KW-1185">Reference proteome</keyword>
<name>A0AAD4ZU00_PRUDU</name>
<reference evidence="1 2" key="1">
    <citation type="journal article" date="2022" name="G3 (Bethesda)">
        <title>Whole-genome sequence and methylome profiling of the almond [Prunus dulcis (Mill.) D.A. Webb] cultivar 'Nonpareil'.</title>
        <authorList>
            <person name="D'Amico-Willman K.M."/>
            <person name="Ouma W.Z."/>
            <person name="Meulia T."/>
            <person name="Sideli G.M."/>
            <person name="Gradziel T.M."/>
            <person name="Fresnedo-Ramirez J."/>
        </authorList>
    </citation>
    <scope>NUCLEOTIDE SEQUENCE [LARGE SCALE GENOMIC DNA]</scope>
    <source>
        <strain evidence="1">Clone GOH B32 T37-40</strain>
    </source>
</reference>
<evidence type="ECO:0000313" key="1">
    <source>
        <dbReference type="EMBL" id="KAI5354102.1"/>
    </source>
</evidence>
<dbReference type="Proteomes" id="UP001054821">
    <property type="component" value="Chromosome 1"/>
</dbReference>
<evidence type="ECO:0000313" key="2">
    <source>
        <dbReference type="Proteomes" id="UP001054821"/>
    </source>
</evidence>